<evidence type="ECO:0000313" key="1">
    <source>
        <dbReference type="EMBL" id="KAJ1674921.1"/>
    </source>
</evidence>
<comment type="caution">
    <text evidence="1">The sequence shown here is derived from an EMBL/GenBank/DDBJ whole genome shotgun (WGS) entry which is preliminary data.</text>
</comment>
<protein>
    <submittedName>
        <fullName evidence="1">Uncharacterized protein</fullName>
    </submittedName>
</protein>
<keyword evidence="2" id="KW-1185">Reference proteome</keyword>
<dbReference type="Proteomes" id="UP001145114">
    <property type="component" value="Unassembled WGS sequence"/>
</dbReference>
<accession>A0ACC1HHX5</accession>
<reference evidence="1" key="1">
    <citation type="submission" date="2022-06" db="EMBL/GenBank/DDBJ databases">
        <title>Phylogenomic reconstructions and comparative analyses of Kickxellomycotina fungi.</title>
        <authorList>
            <person name="Reynolds N.K."/>
            <person name="Stajich J.E."/>
            <person name="Barry K."/>
            <person name="Grigoriev I.V."/>
            <person name="Crous P."/>
            <person name="Smith M.E."/>
        </authorList>
    </citation>
    <scope>NUCLEOTIDE SEQUENCE</scope>
    <source>
        <strain evidence="1">RSA 2271</strain>
    </source>
</reference>
<sequence>MPDTHRRRPNVQPQRAFGQRTANNTPFRQAEREFKARIQRLPPDLGRVVDFRDVDGSAEHNRREIIPLKLAVDLHGLDSRAFNRGPTKAYTLASHPGLIFIPEALTDEAQRGLTRSSLCQYARPPNKTNLDAFYDLPTEPLFSLHCREAAGLGGPGQCVRPKGAPLCGAGQDTQRTEGGSPFRTSEVKQAYLRAPQTASQLVPRLRWTTLGRQYNWTTKEYDLGLDSPFPPDLDKLCRAIAVAVTNAGYRPSECGLTGHGGDDDWVSVNSYDGGQFKSQAGIINYYGLRDTLLGHVDRTEVNMAAPLISI</sequence>
<proteinExistence type="predicted"/>
<feature type="non-terminal residue" evidence="1">
    <location>
        <position position="310"/>
    </location>
</feature>
<evidence type="ECO:0000313" key="2">
    <source>
        <dbReference type="Proteomes" id="UP001145114"/>
    </source>
</evidence>
<name>A0ACC1HHX5_9FUNG</name>
<dbReference type="EMBL" id="JAMZIH010005600">
    <property type="protein sequence ID" value="KAJ1674921.1"/>
    <property type="molecule type" value="Genomic_DNA"/>
</dbReference>
<gene>
    <name evidence="1" type="ORF">EV182_002300</name>
</gene>
<organism evidence="1 2">
    <name type="scientific">Spiromyces aspiralis</name>
    <dbReference type="NCBI Taxonomy" id="68401"/>
    <lineage>
        <taxon>Eukaryota</taxon>
        <taxon>Fungi</taxon>
        <taxon>Fungi incertae sedis</taxon>
        <taxon>Zoopagomycota</taxon>
        <taxon>Kickxellomycotina</taxon>
        <taxon>Kickxellomycetes</taxon>
        <taxon>Kickxellales</taxon>
        <taxon>Kickxellaceae</taxon>
        <taxon>Spiromyces</taxon>
    </lineage>
</organism>